<dbReference type="GeneTree" id="ENSGT01000000218076"/>
<name>A0A8C8LVD2_ONCTS</name>
<organism evidence="2 3">
    <name type="scientific">Oncorhynchus tshawytscha</name>
    <name type="common">Chinook salmon</name>
    <name type="synonym">Salmo tshawytscha</name>
    <dbReference type="NCBI Taxonomy" id="74940"/>
    <lineage>
        <taxon>Eukaryota</taxon>
        <taxon>Metazoa</taxon>
        <taxon>Chordata</taxon>
        <taxon>Craniata</taxon>
        <taxon>Vertebrata</taxon>
        <taxon>Euteleostomi</taxon>
        <taxon>Actinopterygii</taxon>
        <taxon>Neopterygii</taxon>
        <taxon>Teleostei</taxon>
        <taxon>Protacanthopterygii</taxon>
        <taxon>Salmoniformes</taxon>
        <taxon>Salmonidae</taxon>
        <taxon>Salmoninae</taxon>
        <taxon>Oncorhynchus</taxon>
    </lineage>
</organism>
<accession>A0A8C8LVD2</accession>
<evidence type="ECO:0000313" key="2">
    <source>
        <dbReference type="Ensembl" id="ENSOTSP00005044985.1"/>
    </source>
</evidence>
<dbReference type="Ensembl" id="ENSOTST00005048909.2">
    <property type="protein sequence ID" value="ENSOTSP00005044985.1"/>
    <property type="gene ID" value="ENSOTSG00005021832.2"/>
</dbReference>
<reference evidence="2" key="2">
    <citation type="submission" date="2025-09" db="UniProtKB">
        <authorList>
            <consortium name="Ensembl"/>
        </authorList>
    </citation>
    <scope>IDENTIFICATION</scope>
</reference>
<feature type="compositionally biased region" description="Basic and acidic residues" evidence="1">
    <location>
        <begin position="38"/>
        <end position="47"/>
    </location>
</feature>
<proteinExistence type="predicted"/>
<feature type="region of interest" description="Disordered" evidence="1">
    <location>
        <begin position="24"/>
        <end position="50"/>
    </location>
</feature>
<keyword evidence="3" id="KW-1185">Reference proteome</keyword>
<dbReference type="AlphaFoldDB" id="A0A8C8LVD2"/>
<feature type="compositionally biased region" description="Polar residues" evidence="1">
    <location>
        <begin position="26"/>
        <end position="37"/>
    </location>
</feature>
<evidence type="ECO:0000313" key="3">
    <source>
        <dbReference type="Proteomes" id="UP000694402"/>
    </source>
</evidence>
<sequence>RFSQSPGHLRSMRNLVKQHTKLLKVQDQSSNATGNYSHRSDGPEPQRNRQLLFSKVTEKSREKFISDASFHIFVHTFNPFYKKNPQVTENIHKQLRKYIQRTFQLRCKLDHERESVSEFHTLSSSLCPPATFDDPEYSPVLKQIGKGDT</sequence>
<dbReference type="Proteomes" id="UP000694402">
    <property type="component" value="Unassembled WGS sequence"/>
</dbReference>
<protein>
    <submittedName>
        <fullName evidence="2">Uncharacterized protein</fullName>
    </submittedName>
</protein>
<evidence type="ECO:0000256" key="1">
    <source>
        <dbReference type="SAM" id="MobiDB-lite"/>
    </source>
</evidence>
<reference evidence="2" key="1">
    <citation type="submission" date="2025-08" db="UniProtKB">
        <authorList>
            <consortium name="Ensembl"/>
        </authorList>
    </citation>
    <scope>IDENTIFICATION</scope>
</reference>